<dbReference type="InterPro" id="IPR027589">
    <property type="entry name" value="Choice_anch_B"/>
</dbReference>
<dbReference type="InterPro" id="IPR003367">
    <property type="entry name" value="Thrombospondin_3-like_rpt"/>
</dbReference>
<gene>
    <name evidence="3" type="ORF">LPB138_11945</name>
</gene>
<dbReference type="AlphaFoldDB" id="A0A1D8P9U2"/>
<dbReference type="Gene3D" id="4.10.1080.10">
    <property type="entry name" value="TSP type-3 repeat"/>
    <property type="match status" value="2"/>
</dbReference>
<dbReference type="EMBL" id="CP017478">
    <property type="protein sequence ID" value="AOW21348.1"/>
    <property type="molecule type" value="Genomic_DNA"/>
</dbReference>
<dbReference type="SUPFAM" id="SSF103647">
    <property type="entry name" value="TSP type-3 repeat"/>
    <property type="match status" value="2"/>
</dbReference>
<dbReference type="FunFam" id="4.10.1080.10:FF:000001">
    <property type="entry name" value="Thrombospondin 3"/>
    <property type="match status" value="1"/>
</dbReference>
<dbReference type="InterPro" id="IPR017897">
    <property type="entry name" value="Thrombospondin_3_rpt"/>
</dbReference>
<dbReference type="RefSeq" id="WP_070237503.1">
    <property type="nucleotide sequence ID" value="NZ_CP017478.1"/>
</dbReference>
<proteinExistence type="predicted"/>
<dbReference type="NCBIfam" id="TIGR04312">
    <property type="entry name" value="choice_anch_B"/>
    <property type="match status" value="1"/>
</dbReference>
<feature type="region of interest" description="Disordered" evidence="2">
    <location>
        <begin position="155"/>
        <end position="177"/>
    </location>
</feature>
<dbReference type="GO" id="GO:0007155">
    <property type="term" value="P:cell adhesion"/>
    <property type="evidence" value="ECO:0007669"/>
    <property type="project" value="InterPro"/>
</dbReference>
<evidence type="ECO:0000256" key="1">
    <source>
        <dbReference type="ARBA" id="ARBA00022729"/>
    </source>
</evidence>
<keyword evidence="4" id="KW-1185">Reference proteome</keyword>
<evidence type="ECO:0000313" key="3">
    <source>
        <dbReference type="EMBL" id="AOW21348.1"/>
    </source>
</evidence>
<dbReference type="InterPro" id="IPR028974">
    <property type="entry name" value="TSP_type-3_rpt"/>
</dbReference>
<dbReference type="Proteomes" id="UP000176050">
    <property type="component" value="Chromosome"/>
</dbReference>
<dbReference type="PROSITE" id="PS51257">
    <property type="entry name" value="PROKAR_LIPOPROTEIN"/>
    <property type="match status" value="1"/>
</dbReference>
<dbReference type="OrthoDB" id="9815940at2"/>
<name>A0A1D8P9U2_9FLAO</name>
<accession>A0A1D8P9U2</accession>
<protein>
    <submittedName>
        <fullName evidence="3">Regulator</fullName>
    </submittedName>
</protein>
<keyword evidence="1" id="KW-0732">Signal</keyword>
<feature type="compositionally biased region" description="Acidic residues" evidence="2">
    <location>
        <begin position="155"/>
        <end position="171"/>
    </location>
</feature>
<reference evidence="3 4" key="1">
    <citation type="submission" date="2016-10" db="EMBL/GenBank/DDBJ databases">
        <title>Lutibacter sp. LPB0138, isolated from marine gastropod.</title>
        <authorList>
            <person name="Kim E."/>
            <person name="Yi H."/>
        </authorList>
    </citation>
    <scope>NUCLEOTIDE SEQUENCE [LARGE SCALE GENOMIC DNA]</scope>
    <source>
        <strain evidence="3 4">LPB0138</strain>
    </source>
</reference>
<sequence>MNIDKNFPKAILYVFVITISVLIFQSCTDNEVDLDPDNDEIMGTLDNCENVANPNQEDNDNDGIGDACDDDDDNDGIIDSEDNCPFVPNFDQADSNSNGIGDVCEAAGDTDNDGILNGDDNCILTENPNQEDNDGDGIGDACDDDDDNDGIIDTEDNCPFTENEDQGDNDGDGIGNACDEDYVEPLNPCVDGMAGNYPCDGYDLMAHIPVNELGGNGAEGNDSWGWTDPETGKEYALVGTTTGTAFVDISDTENLKIIGILPTATTNSLWRDVKVYNNHAFIVSEASNHGMQVFDLTRLRNTNPIVQNFTADAHYNAFGKAHNIVINEDSGYAYAVGTQTFGGGAHFVNIQDPINPVSAGGFSAGGYSHDAQVVTYNGPDSDYTGQEILIGSNENEVVIADITDKSNPTIISTVAYSNIGYTHQGWFTEDSKYFILGDETDELNNGGNTRTLVFDFTDLDNPSLHSTYTGPTAAIDHNGYVKGDTFYLANYSAGVRFIDISNIENGTLVEEGYFDTFPSHNNTSFNGVWNVYPYFESGNIIINDIEGGLFVVRKNGL</sequence>
<dbReference type="PANTHER" id="PTHR38787:SF3">
    <property type="entry name" value="REGULATORY P DOMAIN-CONTAINING PROTEIN"/>
    <property type="match status" value="1"/>
</dbReference>
<dbReference type="SUPFAM" id="SSF75011">
    <property type="entry name" value="3-carboxy-cis,cis-mucoante lactonizing enzyme"/>
    <property type="match status" value="1"/>
</dbReference>
<organism evidence="3 4">
    <name type="scientific">Urechidicola croceus</name>
    <dbReference type="NCBI Taxonomy" id="1850246"/>
    <lineage>
        <taxon>Bacteria</taxon>
        <taxon>Pseudomonadati</taxon>
        <taxon>Bacteroidota</taxon>
        <taxon>Flavobacteriia</taxon>
        <taxon>Flavobacteriales</taxon>
        <taxon>Flavobacteriaceae</taxon>
        <taxon>Urechidicola</taxon>
    </lineage>
</organism>
<dbReference type="GO" id="GO:0005509">
    <property type="term" value="F:calcium ion binding"/>
    <property type="evidence" value="ECO:0007669"/>
    <property type="project" value="InterPro"/>
</dbReference>
<evidence type="ECO:0000313" key="4">
    <source>
        <dbReference type="Proteomes" id="UP000176050"/>
    </source>
</evidence>
<dbReference type="KEGG" id="lul:LPB138_11945"/>
<dbReference type="PROSITE" id="PS51234">
    <property type="entry name" value="TSP3"/>
    <property type="match status" value="2"/>
</dbReference>
<feature type="region of interest" description="Disordered" evidence="2">
    <location>
        <begin position="51"/>
        <end position="75"/>
    </location>
</feature>
<dbReference type="STRING" id="1850246.LPB138_11945"/>
<dbReference type="GO" id="GO:0005576">
    <property type="term" value="C:extracellular region"/>
    <property type="evidence" value="ECO:0007669"/>
    <property type="project" value="TreeGrafter"/>
</dbReference>
<feature type="compositionally biased region" description="Acidic residues" evidence="2">
    <location>
        <begin position="57"/>
        <end position="75"/>
    </location>
</feature>
<dbReference type="Pfam" id="PF02412">
    <property type="entry name" value="TSP_3"/>
    <property type="match status" value="4"/>
</dbReference>
<dbReference type="PANTHER" id="PTHR38787">
    <property type="entry name" value="REGULATORY P DOMAIN-CONTAINING PROTEIN"/>
    <property type="match status" value="1"/>
</dbReference>
<evidence type="ECO:0000256" key="2">
    <source>
        <dbReference type="SAM" id="MobiDB-lite"/>
    </source>
</evidence>